<dbReference type="GO" id="GO:0005886">
    <property type="term" value="C:plasma membrane"/>
    <property type="evidence" value="ECO:0007669"/>
    <property type="project" value="UniProtKB-SubCell"/>
</dbReference>
<dbReference type="SMART" id="SM00516">
    <property type="entry name" value="SEC14"/>
    <property type="match status" value="1"/>
</dbReference>
<dbReference type="STRING" id="1590841.A0A2R6QNN3"/>
<dbReference type="InterPro" id="IPR011074">
    <property type="entry name" value="CRAL/TRIO_N_dom"/>
</dbReference>
<gene>
    <name evidence="8" type="ORF">CEY00_Acc15807</name>
</gene>
<dbReference type="GO" id="GO:0015031">
    <property type="term" value="P:protein transport"/>
    <property type="evidence" value="ECO:0007669"/>
    <property type="project" value="UniProtKB-KW"/>
</dbReference>
<evidence type="ECO:0000256" key="1">
    <source>
        <dbReference type="ARBA" id="ARBA00004202"/>
    </source>
</evidence>
<reference evidence="9" key="2">
    <citation type="journal article" date="2018" name="BMC Genomics">
        <title>A manually annotated Actinidia chinensis var. chinensis (kiwifruit) genome highlights the challenges associated with draft genomes and gene prediction in plants.</title>
        <authorList>
            <person name="Pilkington S.M."/>
            <person name="Crowhurst R."/>
            <person name="Hilario E."/>
            <person name="Nardozza S."/>
            <person name="Fraser L."/>
            <person name="Peng Y."/>
            <person name="Gunaseelan K."/>
            <person name="Simpson R."/>
            <person name="Tahir J."/>
            <person name="Deroles S.C."/>
            <person name="Templeton K."/>
            <person name="Luo Z."/>
            <person name="Davy M."/>
            <person name="Cheng C."/>
            <person name="McNeilage M."/>
            <person name="Scaglione D."/>
            <person name="Liu Y."/>
            <person name="Zhang Q."/>
            <person name="Datson P."/>
            <person name="De Silva N."/>
            <person name="Gardiner S.E."/>
            <person name="Bassett H."/>
            <person name="Chagne D."/>
            <person name="McCallum J."/>
            <person name="Dzierzon H."/>
            <person name="Deng C."/>
            <person name="Wang Y.Y."/>
            <person name="Barron L."/>
            <person name="Manako K."/>
            <person name="Bowen J."/>
            <person name="Foster T.M."/>
            <person name="Erridge Z.A."/>
            <person name="Tiffin H."/>
            <person name="Waite C.N."/>
            <person name="Davies K.M."/>
            <person name="Grierson E.P."/>
            <person name="Laing W.A."/>
            <person name="Kirk R."/>
            <person name="Chen X."/>
            <person name="Wood M."/>
            <person name="Montefiori M."/>
            <person name="Brummell D.A."/>
            <person name="Schwinn K.E."/>
            <person name="Catanach A."/>
            <person name="Fullerton C."/>
            <person name="Li D."/>
            <person name="Meiyalaghan S."/>
            <person name="Nieuwenhuizen N."/>
            <person name="Read N."/>
            <person name="Prakash R."/>
            <person name="Hunter D."/>
            <person name="Zhang H."/>
            <person name="McKenzie M."/>
            <person name="Knabel M."/>
            <person name="Harris A."/>
            <person name="Allan A.C."/>
            <person name="Gleave A."/>
            <person name="Chen A."/>
            <person name="Janssen B.J."/>
            <person name="Plunkett B."/>
            <person name="Ampomah-Dwamena C."/>
            <person name="Voogd C."/>
            <person name="Leif D."/>
            <person name="Lafferty D."/>
            <person name="Souleyre E.J.F."/>
            <person name="Varkonyi-Gasic E."/>
            <person name="Gambi F."/>
            <person name="Hanley J."/>
            <person name="Yao J.L."/>
            <person name="Cheung J."/>
            <person name="David K.M."/>
            <person name="Warren B."/>
            <person name="Marsh K."/>
            <person name="Snowden K.C."/>
            <person name="Lin-Wang K."/>
            <person name="Brian L."/>
            <person name="Martinez-Sanchez M."/>
            <person name="Wang M."/>
            <person name="Ileperuma N."/>
            <person name="Macnee N."/>
            <person name="Campin R."/>
            <person name="McAtee P."/>
            <person name="Drummond R.S.M."/>
            <person name="Espley R.V."/>
            <person name="Ireland H.S."/>
            <person name="Wu R."/>
            <person name="Atkinson R.G."/>
            <person name="Karunairetnam S."/>
            <person name="Bulley S."/>
            <person name="Chunkath S."/>
            <person name="Hanley Z."/>
            <person name="Storey R."/>
            <person name="Thrimawithana A.H."/>
            <person name="Thomson S."/>
            <person name="David C."/>
            <person name="Testolin R."/>
            <person name="Huang H."/>
            <person name="Hellens R.P."/>
            <person name="Schaffer R.J."/>
        </authorList>
    </citation>
    <scope>NUCLEOTIDE SEQUENCE [LARGE SCALE GENOMIC DNA]</scope>
    <source>
        <strain evidence="9">cv. Red5</strain>
    </source>
</reference>
<evidence type="ECO:0000313" key="8">
    <source>
        <dbReference type="EMBL" id="PSS11532.1"/>
    </source>
</evidence>
<dbReference type="PROSITE" id="PS50191">
    <property type="entry name" value="CRAL_TRIO"/>
    <property type="match status" value="1"/>
</dbReference>
<dbReference type="OMA" id="PARNIFM"/>
<dbReference type="Gramene" id="PSS11532">
    <property type="protein sequence ID" value="PSS11532"/>
    <property type="gene ID" value="CEY00_Acc15807"/>
</dbReference>
<dbReference type="Pfam" id="PF00650">
    <property type="entry name" value="CRAL_TRIO"/>
    <property type="match status" value="1"/>
</dbReference>
<dbReference type="SUPFAM" id="SSF52087">
    <property type="entry name" value="CRAL/TRIO domain"/>
    <property type="match status" value="1"/>
</dbReference>
<dbReference type="Gene3D" id="1.10.8.20">
    <property type="entry name" value="N-terminal domain of phosphatidylinositol transfer protein sec14p"/>
    <property type="match status" value="1"/>
</dbReference>
<dbReference type="InParanoid" id="A0A2R6QNN3"/>
<keyword evidence="4" id="KW-0333">Golgi apparatus</keyword>
<dbReference type="SMART" id="SM01100">
    <property type="entry name" value="CRAL_TRIO_N"/>
    <property type="match status" value="1"/>
</dbReference>
<dbReference type="AlphaFoldDB" id="A0A2R6QNN3"/>
<dbReference type="Gene3D" id="3.40.525.10">
    <property type="entry name" value="CRAL-TRIO lipid binding domain"/>
    <property type="match status" value="1"/>
</dbReference>
<evidence type="ECO:0000256" key="3">
    <source>
        <dbReference type="ARBA" id="ARBA00022927"/>
    </source>
</evidence>
<keyword evidence="3" id="KW-0653">Protein transport</keyword>
<evidence type="ECO:0000256" key="4">
    <source>
        <dbReference type="ARBA" id="ARBA00023034"/>
    </source>
</evidence>
<evidence type="ECO:0000259" key="7">
    <source>
        <dbReference type="PROSITE" id="PS50191"/>
    </source>
</evidence>
<dbReference type="OrthoDB" id="1434354at2759"/>
<proteinExistence type="inferred from homology"/>
<dbReference type="CDD" id="cd00170">
    <property type="entry name" value="SEC14"/>
    <property type="match status" value="1"/>
</dbReference>
<keyword evidence="9" id="KW-1185">Reference proteome</keyword>
<organism evidence="8 9">
    <name type="scientific">Actinidia chinensis var. chinensis</name>
    <name type="common">Chinese soft-hair kiwi</name>
    <dbReference type="NCBI Taxonomy" id="1590841"/>
    <lineage>
        <taxon>Eukaryota</taxon>
        <taxon>Viridiplantae</taxon>
        <taxon>Streptophyta</taxon>
        <taxon>Embryophyta</taxon>
        <taxon>Tracheophyta</taxon>
        <taxon>Spermatophyta</taxon>
        <taxon>Magnoliopsida</taxon>
        <taxon>eudicotyledons</taxon>
        <taxon>Gunneridae</taxon>
        <taxon>Pentapetalae</taxon>
        <taxon>asterids</taxon>
        <taxon>Ericales</taxon>
        <taxon>Actinidiaceae</taxon>
        <taxon>Actinidia</taxon>
    </lineage>
</organism>
<evidence type="ECO:0000313" key="9">
    <source>
        <dbReference type="Proteomes" id="UP000241394"/>
    </source>
</evidence>
<feature type="compositionally biased region" description="Low complexity" evidence="6">
    <location>
        <begin position="14"/>
        <end position="29"/>
    </location>
</feature>
<comment type="subcellular location">
    <subcellularLocation>
        <location evidence="1">Cell membrane</location>
        <topology evidence="1">Peripheral membrane protein</topology>
    </subcellularLocation>
    <subcellularLocation>
        <location evidence="2">Golgi apparatus membrane</location>
        <topology evidence="2">Peripheral membrane protein</topology>
    </subcellularLocation>
</comment>
<comment type="similarity">
    <text evidence="5">Belongs to the SFH family.</text>
</comment>
<dbReference type="PRINTS" id="PR00180">
    <property type="entry name" value="CRETINALDHBP"/>
</dbReference>
<feature type="region of interest" description="Disordered" evidence="6">
    <location>
        <begin position="1"/>
        <end position="53"/>
    </location>
</feature>
<dbReference type="InterPro" id="IPR051026">
    <property type="entry name" value="PI/PC_transfer"/>
</dbReference>
<name>A0A2R6QNN3_ACTCC</name>
<dbReference type="EMBL" id="NKQK01000014">
    <property type="protein sequence ID" value="PSS11532.1"/>
    <property type="molecule type" value="Genomic_DNA"/>
</dbReference>
<evidence type="ECO:0000256" key="2">
    <source>
        <dbReference type="ARBA" id="ARBA00004395"/>
    </source>
</evidence>
<evidence type="ECO:0000256" key="5">
    <source>
        <dbReference type="ARBA" id="ARBA00038020"/>
    </source>
</evidence>
<protein>
    <submittedName>
        <fullName evidence="8">Phosphatidylinositol/phosphatidylcholine transfer protein</fullName>
    </submittedName>
</protein>
<accession>A0A2R6QNN3</accession>
<dbReference type="Proteomes" id="UP000241394">
    <property type="component" value="Chromosome LG14"/>
</dbReference>
<sequence>MNKSKEQSKEIVISKGTGSGRSRQSSSTKDPNSGIESHWSFPPKEEKKKTSWSKLSLKSMFRSSSNGRKGEVIPKEHRDPRDQQIVESFHKLLLEDGCLSGKQSDYHTLLRFLRVRDFDLVKAKDLYSKYLKWREEFEVDKIVKEFKFAESREVKKSYPHGFHGVDKYGRPIYIERLGMVDLTAVLQITTVDRFLKHHVYEQEKTLHWRYPACSVAAKKHIASTTSILDMKDVGPANFSKPARDLFTEIQKIDSRYYPETLHRLFIVNAGPGFRVLWKAVKVFLEPHTLAKIQVLGSNYLSNLLEVIDPSNLPTFLGGNCTCSDHGGCMLSDIGPWNDPEITQILHAQADTTEDAYDGGRSIDFDDTSVFDPLEDFDKTLSGKVQAFDAALIDAKIKMQALAAALEGIKGVLHGLVRHVQEQEK</sequence>
<dbReference type="PANTHER" id="PTHR45657:SF50">
    <property type="entry name" value="PHOSPHATIDYLINOSITOL_PHOSPHATIDYLCHOLINE TRANSFER PROTEIN SFH11"/>
    <property type="match status" value="1"/>
</dbReference>
<evidence type="ECO:0000256" key="6">
    <source>
        <dbReference type="SAM" id="MobiDB-lite"/>
    </source>
</evidence>
<comment type="caution">
    <text evidence="8">The sequence shown here is derived from an EMBL/GenBank/DDBJ whole genome shotgun (WGS) entry which is preliminary data.</text>
</comment>
<keyword evidence="3" id="KW-0813">Transport</keyword>
<dbReference type="InterPro" id="IPR001251">
    <property type="entry name" value="CRAL-TRIO_dom"/>
</dbReference>
<dbReference type="InterPro" id="IPR036273">
    <property type="entry name" value="CRAL/TRIO_N_dom_sf"/>
</dbReference>
<dbReference type="SUPFAM" id="SSF46938">
    <property type="entry name" value="CRAL/TRIO N-terminal domain"/>
    <property type="match status" value="1"/>
</dbReference>
<feature type="domain" description="CRAL-TRIO" evidence="7">
    <location>
        <begin position="150"/>
        <end position="324"/>
    </location>
</feature>
<dbReference type="PANTHER" id="PTHR45657">
    <property type="entry name" value="CRAL-TRIO DOMAIN-CONTAINING PROTEIN YKL091C-RELATED"/>
    <property type="match status" value="1"/>
</dbReference>
<dbReference type="FunCoup" id="A0A2R6QNN3">
    <property type="interactions" value="563"/>
</dbReference>
<reference evidence="8 9" key="1">
    <citation type="submission" date="2017-07" db="EMBL/GenBank/DDBJ databases">
        <title>An improved, manually edited Actinidia chinensis var. chinensis (kiwifruit) genome highlights the challenges associated with draft genomes and gene prediction in plants.</title>
        <authorList>
            <person name="Pilkington S."/>
            <person name="Crowhurst R."/>
            <person name="Hilario E."/>
            <person name="Nardozza S."/>
            <person name="Fraser L."/>
            <person name="Peng Y."/>
            <person name="Gunaseelan K."/>
            <person name="Simpson R."/>
            <person name="Tahir J."/>
            <person name="Deroles S."/>
            <person name="Templeton K."/>
            <person name="Luo Z."/>
            <person name="Davy M."/>
            <person name="Cheng C."/>
            <person name="Mcneilage M."/>
            <person name="Scaglione D."/>
            <person name="Liu Y."/>
            <person name="Zhang Q."/>
            <person name="Datson P."/>
            <person name="De Silva N."/>
            <person name="Gardiner S."/>
            <person name="Bassett H."/>
            <person name="Chagne D."/>
            <person name="Mccallum J."/>
            <person name="Dzierzon H."/>
            <person name="Deng C."/>
            <person name="Wang Y.-Y."/>
            <person name="Barron N."/>
            <person name="Manako K."/>
            <person name="Bowen J."/>
            <person name="Foster T."/>
            <person name="Erridge Z."/>
            <person name="Tiffin H."/>
            <person name="Waite C."/>
            <person name="Davies K."/>
            <person name="Grierson E."/>
            <person name="Laing W."/>
            <person name="Kirk R."/>
            <person name="Chen X."/>
            <person name="Wood M."/>
            <person name="Montefiori M."/>
            <person name="Brummell D."/>
            <person name="Schwinn K."/>
            <person name="Catanach A."/>
            <person name="Fullerton C."/>
            <person name="Li D."/>
            <person name="Meiyalaghan S."/>
            <person name="Nieuwenhuizen N."/>
            <person name="Read N."/>
            <person name="Prakash R."/>
            <person name="Hunter D."/>
            <person name="Zhang H."/>
            <person name="Mckenzie M."/>
            <person name="Knabel M."/>
            <person name="Harris A."/>
            <person name="Allan A."/>
            <person name="Chen A."/>
            <person name="Janssen B."/>
            <person name="Plunkett B."/>
            <person name="Dwamena C."/>
            <person name="Voogd C."/>
            <person name="Leif D."/>
            <person name="Lafferty D."/>
            <person name="Souleyre E."/>
            <person name="Varkonyi-Gasic E."/>
            <person name="Gambi F."/>
            <person name="Hanley J."/>
            <person name="Yao J.-L."/>
            <person name="Cheung J."/>
            <person name="David K."/>
            <person name="Warren B."/>
            <person name="Marsh K."/>
            <person name="Snowden K."/>
            <person name="Lin-Wang K."/>
            <person name="Brian L."/>
            <person name="Martinez-Sanchez M."/>
            <person name="Wang M."/>
            <person name="Ileperuma N."/>
            <person name="Macnee N."/>
            <person name="Campin R."/>
            <person name="Mcatee P."/>
            <person name="Drummond R."/>
            <person name="Espley R."/>
            <person name="Ireland H."/>
            <person name="Wu R."/>
            <person name="Atkinson R."/>
            <person name="Karunairetnam S."/>
            <person name="Bulley S."/>
            <person name="Chunkath S."/>
            <person name="Hanley Z."/>
            <person name="Storey R."/>
            <person name="Thrimawithana A."/>
            <person name="Thomson S."/>
            <person name="David C."/>
            <person name="Testolin R."/>
        </authorList>
    </citation>
    <scope>NUCLEOTIDE SEQUENCE [LARGE SCALE GENOMIC DNA]</scope>
    <source>
        <strain evidence="9">cv. Red5</strain>
        <tissue evidence="8">Young leaf</tissue>
    </source>
</reference>
<dbReference type="InterPro" id="IPR036865">
    <property type="entry name" value="CRAL-TRIO_dom_sf"/>
</dbReference>
<dbReference type="GO" id="GO:0000139">
    <property type="term" value="C:Golgi membrane"/>
    <property type="evidence" value="ECO:0007669"/>
    <property type="project" value="UniProtKB-SubCell"/>
</dbReference>